<gene>
    <name evidence="2" type="ORF">OS493_039514</name>
</gene>
<accession>A0A9X0CGR6</accession>
<proteinExistence type="predicted"/>
<evidence type="ECO:0000313" key="2">
    <source>
        <dbReference type="EMBL" id="KAJ7348211.1"/>
    </source>
</evidence>
<feature type="non-terminal residue" evidence="2">
    <location>
        <position position="1"/>
    </location>
</feature>
<feature type="compositionally biased region" description="Polar residues" evidence="1">
    <location>
        <begin position="32"/>
        <end position="48"/>
    </location>
</feature>
<reference evidence="2" key="1">
    <citation type="submission" date="2023-01" db="EMBL/GenBank/DDBJ databases">
        <title>Genome assembly of the deep-sea coral Lophelia pertusa.</title>
        <authorList>
            <person name="Herrera S."/>
            <person name="Cordes E."/>
        </authorList>
    </citation>
    <scope>NUCLEOTIDE SEQUENCE</scope>
    <source>
        <strain evidence="2">USNM1676648</strain>
        <tissue evidence="2">Polyp</tissue>
    </source>
</reference>
<organism evidence="2 3">
    <name type="scientific">Desmophyllum pertusum</name>
    <dbReference type="NCBI Taxonomy" id="174260"/>
    <lineage>
        <taxon>Eukaryota</taxon>
        <taxon>Metazoa</taxon>
        <taxon>Cnidaria</taxon>
        <taxon>Anthozoa</taxon>
        <taxon>Hexacorallia</taxon>
        <taxon>Scleractinia</taxon>
        <taxon>Caryophylliina</taxon>
        <taxon>Caryophylliidae</taxon>
        <taxon>Desmophyllum</taxon>
    </lineage>
</organism>
<evidence type="ECO:0000256" key="1">
    <source>
        <dbReference type="SAM" id="MobiDB-lite"/>
    </source>
</evidence>
<feature type="region of interest" description="Disordered" evidence="1">
    <location>
        <begin position="32"/>
        <end position="57"/>
    </location>
</feature>
<sequence length="57" mass="6155">SGHIPVFDGSREISVRSKYFCVVDSNPLPCYQDSTSSSANESRVSHTTGGLVDRHGN</sequence>
<evidence type="ECO:0000313" key="3">
    <source>
        <dbReference type="Proteomes" id="UP001163046"/>
    </source>
</evidence>
<dbReference type="AlphaFoldDB" id="A0A9X0CGR6"/>
<comment type="caution">
    <text evidence="2">The sequence shown here is derived from an EMBL/GenBank/DDBJ whole genome shotgun (WGS) entry which is preliminary data.</text>
</comment>
<dbReference type="Proteomes" id="UP001163046">
    <property type="component" value="Unassembled WGS sequence"/>
</dbReference>
<protein>
    <submittedName>
        <fullName evidence="2">Uncharacterized protein</fullName>
    </submittedName>
</protein>
<dbReference type="EMBL" id="MU827505">
    <property type="protein sequence ID" value="KAJ7348211.1"/>
    <property type="molecule type" value="Genomic_DNA"/>
</dbReference>
<name>A0A9X0CGR6_9CNID</name>
<feature type="non-terminal residue" evidence="2">
    <location>
        <position position="57"/>
    </location>
</feature>
<keyword evidence="3" id="KW-1185">Reference proteome</keyword>